<sequence length="516" mass="57047">MPACGSEGTCLEGLWPRKSGVASPQCLGSPTNSHQKSHYNHQQPYRCHRHSQLNGSGPRAPRSSPTPSLIDHLISGIETLIQKLLNLVQLWISGWLWLVLLPLRTAASVLGLLLWIAKGSTQAAFGSPAAPLDRRCVLISGASTVQAVRLARHLCSAGARVILCEIEGPLALGRLSRACTRFYRLPRPGPSSAAEYVAAIRDIVKRERVGLYIPVSAASSAYYDALAKPHLERLGCECFVPGTVELAQLDDPVALLHRAQLLGLPVPQHRLLATGFAEAAQLYTGPNRGLGPRRHFALPAGPEGLRGRRQELLLPQSLVDFERLRSMMRADGPIRPWIVVTDPGGAHFVTCTTVRDSRMLANLTCRVDEIRGQLILERRPEVEQWLERFFSRSFGPGSRISGHLSFRLAATHGRSEELVVMGCRVGLGLAYLGHSEQQARLLWKPCRHRNVQLGPRSECLDERLVNESLDTRQALLLHWDPLPYCAYCCLQMPFRRLVDILGAQRTQHKPPLAVVQ</sequence>
<protein>
    <submittedName>
        <fullName evidence="1">Uncharacterized protein</fullName>
    </submittedName>
</protein>
<reference evidence="1" key="1">
    <citation type="submission" date="2023-04" db="EMBL/GenBank/DDBJ databases">
        <title>A chromosome-level genome assembly of the parasitoid wasp Eretmocerus hayati.</title>
        <authorList>
            <person name="Zhong Y."/>
            <person name="Liu S."/>
            <person name="Liu Y."/>
        </authorList>
    </citation>
    <scope>NUCLEOTIDE SEQUENCE</scope>
    <source>
        <strain evidence="1">ZJU_SS_LIU_2023</strain>
    </source>
</reference>
<keyword evidence="2" id="KW-1185">Reference proteome</keyword>
<gene>
    <name evidence="1" type="ORF">QAD02_000216</name>
</gene>
<proteinExistence type="predicted"/>
<organism evidence="1 2">
    <name type="scientific">Eretmocerus hayati</name>
    <dbReference type="NCBI Taxonomy" id="131215"/>
    <lineage>
        <taxon>Eukaryota</taxon>
        <taxon>Metazoa</taxon>
        <taxon>Ecdysozoa</taxon>
        <taxon>Arthropoda</taxon>
        <taxon>Hexapoda</taxon>
        <taxon>Insecta</taxon>
        <taxon>Pterygota</taxon>
        <taxon>Neoptera</taxon>
        <taxon>Endopterygota</taxon>
        <taxon>Hymenoptera</taxon>
        <taxon>Apocrita</taxon>
        <taxon>Proctotrupomorpha</taxon>
        <taxon>Chalcidoidea</taxon>
        <taxon>Aphelinidae</taxon>
        <taxon>Aphelininae</taxon>
        <taxon>Eretmocerus</taxon>
    </lineage>
</organism>
<accession>A0ACC2NCT3</accession>
<comment type="caution">
    <text evidence="1">The sequence shown here is derived from an EMBL/GenBank/DDBJ whole genome shotgun (WGS) entry which is preliminary data.</text>
</comment>
<evidence type="ECO:0000313" key="1">
    <source>
        <dbReference type="EMBL" id="KAJ8668957.1"/>
    </source>
</evidence>
<dbReference type="EMBL" id="CM056743">
    <property type="protein sequence ID" value="KAJ8668957.1"/>
    <property type="molecule type" value="Genomic_DNA"/>
</dbReference>
<dbReference type="Proteomes" id="UP001239111">
    <property type="component" value="Chromosome 3"/>
</dbReference>
<name>A0ACC2NCT3_9HYME</name>
<evidence type="ECO:0000313" key="2">
    <source>
        <dbReference type="Proteomes" id="UP001239111"/>
    </source>
</evidence>